<dbReference type="RefSeq" id="WP_354002009.1">
    <property type="nucleotide sequence ID" value="NZ_CAKKNS010000001.1"/>
</dbReference>
<keyword evidence="3" id="KW-1185">Reference proteome</keyword>
<reference evidence="2 3" key="1">
    <citation type="submission" date="2021-11" db="EMBL/GenBank/DDBJ databases">
        <authorList>
            <person name="Depoorter E."/>
        </authorList>
    </citation>
    <scope>NUCLEOTIDE SEQUENCE [LARGE SCALE GENOMIC DNA]</scope>
    <source>
        <strain evidence="2 3">LMG 24289</strain>
    </source>
</reference>
<name>A0ABM8Z3N0_9LACO</name>
<protein>
    <recommendedName>
        <fullName evidence="1">HTH cro/C1-type domain-containing protein</fullName>
    </recommendedName>
</protein>
<gene>
    <name evidence="2" type="ORF">WFA24289_00241</name>
</gene>
<evidence type="ECO:0000313" key="2">
    <source>
        <dbReference type="EMBL" id="CAH0415943.1"/>
    </source>
</evidence>
<dbReference type="SUPFAM" id="SSF47413">
    <property type="entry name" value="lambda repressor-like DNA-binding domains"/>
    <property type="match status" value="1"/>
</dbReference>
<dbReference type="InterPro" id="IPR010982">
    <property type="entry name" value="Lambda_DNA-bd_dom_sf"/>
</dbReference>
<organism evidence="2 3">
    <name type="scientific">Periweissella fabaria</name>
    <dbReference type="NCBI Taxonomy" id="546157"/>
    <lineage>
        <taxon>Bacteria</taxon>
        <taxon>Bacillati</taxon>
        <taxon>Bacillota</taxon>
        <taxon>Bacilli</taxon>
        <taxon>Lactobacillales</taxon>
        <taxon>Lactobacillaceae</taxon>
        <taxon>Periweissella</taxon>
    </lineage>
</organism>
<accession>A0ABM8Z3N0</accession>
<sequence length="69" mass="7828">MYCKLIDPVAFRLKYKQKGFTQKSLADSSDITVSVIYHAIAGHGINLDYGYAISKNLGIEIWDMFQLVK</sequence>
<dbReference type="InterPro" id="IPR001387">
    <property type="entry name" value="Cro/C1-type_HTH"/>
</dbReference>
<evidence type="ECO:0000259" key="1">
    <source>
        <dbReference type="Pfam" id="PF01381"/>
    </source>
</evidence>
<feature type="domain" description="HTH cro/C1-type" evidence="1">
    <location>
        <begin position="14"/>
        <end position="60"/>
    </location>
</feature>
<proteinExistence type="predicted"/>
<dbReference type="Proteomes" id="UP000789707">
    <property type="component" value="Unassembled WGS sequence"/>
</dbReference>
<dbReference type="Pfam" id="PF01381">
    <property type="entry name" value="HTH_3"/>
    <property type="match status" value="1"/>
</dbReference>
<dbReference type="EMBL" id="CAKKNS010000001">
    <property type="protein sequence ID" value="CAH0415943.1"/>
    <property type="molecule type" value="Genomic_DNA"/>
</dbReference>
<comment type="caution">
    <text evidence="2">The sequence shown here is derived from an EMBL/GenBank/DDBJ whole genome shotgun (WGS) entry which is preliminary data.</text>
</comment>
<evidence type="ECO:0000313" key="3">
    <source>
        <dbReference type="Proteomes" id="UP000789707"/>
    </source>
</evidence>